<dbReference type="Proteomes" id="UP001274830">
    <property type="component" value="Unassembled WGS sequence"/>
</dbReference>
<accession>A0AAE0WWH8</accession>
<dbReference type="AlphaFoldDB" id="A0AAE0WWH8"/>
<keyword evidence="1" id="KW-1133">Transmembrane helix</keyword>
<name>A0AAE0WWH8_9PEZI</name>
<evidence type="ECO:0000256" key="1">
    <source>
        <dbReference type="SAM" id="Phobius"/>
    </source>
</evidence>
<gene>
    <name evidence="2" type="ORF">LTR78_000040</name>
</gene>
<reference evidence="2" key="1">
    <citation type="submission" date="2023-07" db="EMBL/GenBank/DDBJ databases">
        <title>Black Yeasts Isolated from many extreme environments.</title>
        <authorList>
            <person name="Coleine C."/>
            <person name="Stajich J.E."/>
            <person name="Selbmann L."/>
        </authorList>
    </citation>
    <scope>NUCLEOTIDE SEQUENCE</scope>
    <source>
        <strain evidence="2">CCFEE 5485</strain>
    </source>
</reference>
<proteinExistence type="predicted"/>
<feature type="transmembrane region" description="Helical" evidence="1">
    <location>
        <begin position="153"/>
        <end position="173"/>
    </location>
</feature>
<keyword evidence="1" id="KW-0812">Transmembrane</keyword>
<protein>
    <submittedName>
        <fullName evidence="2">Uncharacterized protein</fullName>
    </submittedName>
</protein>
<dbReference type="EMBL" id="JAUTXT010000001">
    <property type="protein sequence ID" value="KAK3679665.1"/>
    <property type="molecule type" value="Genomic_DNA"/>
</dbReference>
<keyword evidence="1" id="KW-0472">Membrane</keyword>
<organism evidence="2 3">
    <name type="scientific">Recurvomyces mirabilis</name>
    <dbReference type="NCBI Taxonomy" id="574656"/>
    <lineage>
        <taxon>Eukaryota</taxon>
        <taxon>Fungi</taxon>
        <taxon>Dikarya</taxon>
        <taxon>Ascomycota</taxon>
        <taxon>Pezizomycotina</taxon>
        <taxon>Dothideomycetes</taxon>
        <taxon>Dothideomycetidae</taxon>
        <taxon>Mycosphaerellales</taxon>
        <taxon>Teratosphaeriaceae</taxon>
        <taxon>Recurvomyces</taxon>
    </lineage>
</organism>
<evidence type="ECO:0000313" key="3">
    <source>
        <dbReference type="Proteomes" id="UP001274830"/>
    </source>
</evidence>
<keyword evidence="3" id="KW-1185">Reference proteome</keyword>
<comment type="caution">
    <text evidence="2">The sequence shown here is derived from an EMBL/GenBank/DDBJ whole genome shotgun (WGS) entry which is preliminary data.</text>
</comment>
<evidence type="ECO:0000313" key="2">
    <source>
        <dbReference type="EMBL" id="KAK3679665.1"/>
    </source>
</evidence>
<feature type="transmembrane region" description="Helical" evidence="1">
    <location>
        <begin position="104"/>
        <end position="126"/>
    </location>
</feature>
<feature type="transmembrane region" description="Helical" evidence="1">
    <location>
        <begin position="69"/>
        <end position="92"/>
    </location>
</feature>
<sequence>MDIALNALNPMRRTPFTRLPSTGPPHDGHHVEADSVPIQREHVIGQNDDLEPKGLGMEDSKAVWHPLDMMALLLSLLCCAAAVLVIQSDAIAWRLGTKQQLTAVGLMISIMNLCLGYVAPLVWVQWEIRHGQSTLQNLDGLLRKTGFGPQMELGWMTVLFAFTFLPLGLSLAYKQFFNGGASTVLIGEKSTTWGMYPPPGLTASSGLVGTTLMYNATLPFLQTTWNWHVDQTPSFPAAFGYNALVLGQTATAMLDTPKSSTIKSWQKDLDLGETRNVTANVYGLLAQYNDTVDTHRDETFYRTSTNAQVGSQFWKTYANTSRLVTVDTFAGWVVGMLGNWDVLSNKDQSWLFLGVCPTPKGGTPDNLTTFIPYANMYSLSRVPCQGTWSISSGSFELVDGTCYSDQHPAPHDPVYTAAYQYVLTNNQLDIGQWYVGMTYEPLARFANGHNATDQTRWAGATFSTVAASMLWSRIVTNNGPGYGTNRTYKYHVEDSDPSRDTTITLEQAGMRYKRPTVMTSQRLTLHKGWALFFICAIQPAIIMVLIVVSRVMYSTPVDRRFGLVALLAGSDVGESNVLRGAAFSGTLRERVRIGVQVEEIGVQRARVRYVLGDGTVSNRAGIRPKWLYE</sequence>
<feature type="transmembrane region" description="Helical" evidence="1">
    <location>
        <begin position="528"/>
        <end position="553"/>
    </location>
</feature>